<dbReference type="RefSeq" id="WP_350276620.1">
    <property type="nucleotide sequence ID" value="NZ_CP158165.1"/>
</dbReference>
<feature type="transmembrane region" description="Helical" evidence="1">
    <location>
        <begin position="7"/>
        <end position="27"/>
    </location>
</feature>
<protein>
    <submittedName>
        <fullName evidence="2">Uncharacterized protein</fullName>
    </submittedName>
</protein>
<proteinExistence type="predicted"/>
<gene>
    <name evidence="2" type="ORF">ABN611_35150</name>
</gene>
<feature type="transmembrane region" description="Helical" evidence="1">
    <location>
        <begin position="39"/>
        <end position="56"/>
    </location>
</feature>
<evidence type="ECO:0000313" key="2">
    <source>
        <dbReference type="EMBL" id="XBV23789.1"/>
    </source>
</evidence>
<organism evidence="2">
    <name type="scientific">Kribbella sp. HUAS MG21</name>
    <dbReference type="NCBI Taxonomy" id="3160966"/>
    <lineage>
        <taxon>Bacteria</taxon>
        <taxon>Bacillati</taxon>
        <taxon>Actinomycetota</taxon>
        <taxon>Actinomycetes</taxon>
        <taxon>Propionibacteriales</taxon>
        <taxon>Kribbellaceae</taxon>
        <taxon>Kribbella</taxon>
    </lineage>
</organism>
<sequence length="88" mass="9250">MAERADSGVWGLLALVFGLAGVVAPFLPMDMSGYRQYAAFPFALPGLVFSIVGLIGNRRAKAVAVFGAMFSGLALCVGGYLVFAFTLR</sequence>
<dbReference type="EMBL" id="CP158165">
    <property type="protein sequence ID" value="XBV23789.1"/>
    <property type="molecule type" value="Genomic_DNA"/>
</dbReference>
<accession>A0AAU7TAX1</accession>
<keyword evidence="1" id="KW-0812">Transmembrane</keyword>
<evidence type="ECO:0000256" key="1">
    <source>
        <dbReference type="SAM" id="Phobius"/>
    </source>
</evidence>
<name>A0AAU7TAX1_9ACTN</name>
<feature type="transmembrane region" description="Helical" evidence="1">
    <location>
        <begin position="63"/>
        <end position="87"/>
    </location>
</feature>
<dbReference type="AlphaFoldDB" id="A0AAU7TAX1"/>
<reference evidence="2" key="1">
    <citation type="submission" date="2024-06" db="EMBL/GenBank/DDBJ databases">
        <title>Kribbella sp. strain HUAS MG21 genome sequences.</title>
        <authorList>
            <person name="Mo P."/>
        </authorList>
    </citation>
    <scope>NUCLEOTIDE SEQUENCE</scope>
    <source>
        <strain evidence="2">HUAS MG21</strain>
    </source>
</reference>
<keyword evidence="1" id="KW-0472">Membrane</keyword>
<keyword evidence="1" id="KW-1133">Transmembrane helix</keyword>